<organism evidence="7 8">
    <name type="scientific">Pseudooceanicola marinus</name>
    <dbReference type="NCBI Taxonomy" id="396013"/>
    <lineage>
        <taxon>Bacteria</taxon>
        <taxon>Pseudomonadati</taxon>
        <taxon>Pseudomonadota</taxon>
        <taxon>Alphaproteobacteria</taxon>
        <taxon>Rhodobacterales</taxon>
        <taxon>Paracoccaceae</taxon>
        <taxon>Pseudooceanicola</taxon>
    </lineage>
</organism>
<feature type="binding site" evidence="6">
    <location>
        <position position="74"/>
    </location>
    <ligand>
        <name>S-adenosyl-L-methionine</name>
        <dbReference type="ChEBI" id="CHEBI:59789"/>
    </ligand>
</feature>
<evidence type="ECO:0000256" key="4">
    <source>
        <dbReference type="ARBA" id="ARBA00022679"/>
    </source>
</evidence>
<dbReference type="GO" id="GO:0005829">
    <property type="term" value="C:cytosol"/>
    <property type="evidence" value="ECO:0007669"/>
    <property type="project" value="TreeGrafter"/>
</dbReference>
<evidence type="ECO:0000256" key="1">
    <source>
        <dbReference type="ARBA" id="ARBA00022490"/>
    </source>
</evidence>
<proteinExistence type="inferred from homology"/>
<dbReference type="EC" id="2.1.1.170" evidence="6"/>
<dbReference type="Proteomes" id="UP000193963">
    <property type="component" value="Unassembled WGS sequence"/>
</dbReference>
<comment type="similarity">
    <text evidence="6">Belongs to the methyltransferase superfamily. RNA methyltransferase RsmG family.</text>
</comment>
<keyword evidence="1 6" id="KW-0963">Cytoplasm</keyword>
<evidence type="ECO:0000313" key="7">
    <source>
        <dbReference type="EMBL" id="SLN67645.1"/>
    </source>
</evidence>
<protein>
    <recommendedName>
        <fullName evidence="6">Ribosomal RNA small subunit methyltransferase G</fullName>
        <ecNumber evidence="6">2.1.1.170</ecNumber>
    </recommendedName>
    <alternativeName>
        <fullName evidence="6">16S rRNA 7-methylguanosine methyltransferase</fullName>
        <shortName evidence="6">16S rRNA m7G methyltransferase</shortName>
    </alternativeName>
</protein>
<comment type="caution">
    <text evidence="6">Lacks conserved residue(s) required for the propagation of feature annotation.</text>
</comment>
<comment type="function">
    <text evidence="6">Specifically methylates the N7 position of guanine in position 527 of 16S rRNA.</text>
</comment>
<dbReference type="Gene3D" id="3.40.50.150">
    <property type="entry name" value="Vaccinia Virus protein VP39"/>
    <property type="match status" value="1"/>
</dbReference>
<dbReference type="EMBL" id="FWFN01000008">
    <property type="protein sequence ID" value="SLN67645.1"/>
    <property type="molecule type" value="Genomic_DNA"/>
</dbReference>
<feature type="binding site" evidence="6">
    <location>
        <position position="137"/>
    </location>
    <ligand>
        <name>S-adenosyl-L-methionine</name>
        <dbReference type="ChEBI" id="CHEBI:59789"/>
    </ligand>
</feature>
<dbReference type="NCBIfam" id="TIGR00138">
    <property type="entry name" value="rsmG_gidB"/>
    <property type="match status" value="1"/>
</dbReference>
<comment type="catalytic activity">
    <reaction evidence="6">
        <text>guanosine(527) in 16S rRNA + S-adenosyl-L-methionine = N(7)-methylguanosine(527) in 16S rRNA + S-adenosyl-L-homocysteine</text>
        <dbReference type="Rhea" id="RHEA:42732"/>
        <dbReference type="Rhea" id="RHEA-COMP:10209"/>
        <dbReference type="Rhea" id="RHEA-COMP:10210"/>
        <dbReference type="ChEBI" id="CHEBI:57856"/>
        <dbReference type="ChEBI" id="CHEBI:59789"/>
        <dbReference type="ChEBI" id="CHEBI:74269"/>
        <dbReference type="ChEBI" id="CHEBI:74480"/>
        <dbReference type="EC" id="2.1.1.170"/>
    </reaction>
</comment>
<dbReference type="InterPro" id="IPR029063">
    <property type="entry name" value="SAM-dependent_MTases_sf"/>
</dbReference>
<reference evidence="8" key="1">
    <citation type="submission" date="2017-03" db="EMBL/GenBank/DDBJ databases">
        <authorList>
            <person name="Rodrigo-Torres L."/>
            <person name="Arahal R.D."/>
            <person name="Lucena T."/>
        </authorList>
    </citation>
    <scope>NUCLEOTIDE SEQUENCE [LARGE SCALE GENOMIC DNA]</scope>
    <source>
        <strain evidence="8">CECT 7751</strain>
    </source>
</reference>
<dbReference type="PANTHER" id="PTHR31760">
    <property type="entry name" value="S-ADENOSYL-L-METHIONINE-DEPENDENT METHYLTRANSFERASES SUPERFAMILY PROTEIN"/>
    <property type="match status" value="1"/>
</dbReference>
<feature type="binding site" evidence="6">
    <location>
        <begin position="123"/>
        <end position="124"/>
    </location>
    <ligand>
        <name>S-adenosyl-L-methionine</name>
        <dbReference type="ChEBI" id="CHEBI:59789"/>
    </ligand>
</feature>
<evidence type="ECO:0000256" key="3">
    <source>
        <dbReference type="ARBA" id="ARBA00022603"/>
    </source>
</evidence>
<keyword evidence="2 6" id="KW-0698">rRNA processing</keyword>
<dbReference type="AlphaFoldDB" id="A0A1X7A117"/>
<name>A0A1X7A117_9RHOB</name>
<dbReference type="InterPro" id="IPR003682">
    <property type="entry name" value="rRNA_ssu_MeTfrase_G"/>
</dbReference>
<evidence type="ECO:0000256" key="6">
    <source>
        <dbReference type="HAMAP-Rule" id="MF_00074"/>
    </source>
</evidence>
<comment type="subcellular location">
    <subcellularLocation>
        <location evidence="6">Cytoplasm</location>
    </subcellularLocation>
</comment>
<dbReference type="OrthoDB" id="9808773at2"/>
<keyword evidence="3 6" id="KW-0489">Methyltransferase</keyword>
<dbReference type="Pfam" id="PF02527">
    <property type="entry name" value="GidB"/>
    <property type="match status" value="1"/>
</dbReference>
<feature type="binding site" evidence="6">
    <location>
        <position position="69"/>
    </location>
    <ligand>
        <name>S-adenosyl-L-methionine</name>
        <dbReference type="ChEBI" id="CHEBI:59789"/>
    </ligand>
</feature>
<accession>A0A1X7A117</accession>
<dbReference type="RefSeq" id="WP_085889543.1">
    <property type="nucleotide sequence ID" value="NZ_FWFN01000008.1"/>
</dbReference>
<evidence type="ECO:0000313" key="8">
    <source>
        <dbReference type="Proteomes" id="UP000193963"/>
    </source>
</evidence>
<dbReference type="PIRSF" id="PIRSF003078">
    <property type="entry name" value="GidB"/>
    <property type="match status" value="1"/>
</dbReference>
<dbReference type="GO" id="GO:0070043">
    <property type="term" value="F:rRNA (guanine-N7-)-methyltransferase activity"/>
    <property type="evidence" value="ECO:0007669"/>
    <property type="project" value="UniProtKB-UniRule"/>
</dbReference>
<evidence type="ECO:0000256" key="5">
    <source>
        <dbReference type="ARBA" id="ARBA00022691"/>
    </source>
</evidence>
<keyword evidence="4 6" id="KW-0808">Transferase</keyword>
<dbReference type="SUPFAM" id="SSF53335">
    <property type="entry name" value="S-adenosyl-L-methionine-dependent methyltransferases"/>
    <property type="match status" value="1"/>
</dbReference>
<sequence length="204" mass="22606">MSRDDIAANVSRETLQRLDTYADLLTRWNPKINLVAKSTIPELWTRHLLDSIQVADLAPESYEKWVDIGSGGGFPGLVVAILTAERQPQARFTLIESDQRKCAFLRSVARECGLRVDILAKRIESAPEQGADVLSARALTQLEGLLGFAERHLAADGTALFQKGARWREEVRAAEAHWRFSCEAVPSTTEPEAVILKIGGIERV</sequence>
<gene>
    <name evidence="6 7" type="primary">rsmG</name>
    <name evidence="7" type="ORF">PSM7751_03513</name>
</gene>
<dbReference type="HAMAP" id="MF_00074">
    <property type="entry name" value="16SrRNA_methyltr_G"/>
    <property type="match status" value="1"/>
</dbReference>
<keyword evidence="8" id="KW-1185">Reference proteome</keyword>
<dbReference type="PANTHER" id="PTHR31760:SF0">
    <property type="entry name" value="S-ADENOSYL-L-METHIONINE-DEPENDENT METHYLTRANSFERASES SUPERFAMILY PROTEIN"/>
    <property type="match status" value="1"/>
</dbReference>
<keyword evidence="5 6" id="KW-0949">S-adenosyl-L-methionine</keyword>
<evidence type="ECO:0000256" key="2">
    <source>
        <dbReference type="ARBA" id="ARBA00022552"/>
    </source>
</evidence>